<reference evidence="1" key="1">
    <citation type="submission" date="2021-05" db="EMBL/GenBank/DDBJ databases">
        <authorList>
            <person name="Pan Q."/>
            <person name="Jouanno E."/>
            <person name="Zahm M."/>
            <person name="Klopp C."/>
            <person name="Cabau C."/>
            <person name="Louis A."/>
            <person name="Berthelot C."/>
            <person name="Parey E."/>
            <person name="Roest Crollius H."/>
            <person name="Montfort J."/>
            <person name="Robinson-Rechavi M."/>
            <person name="Bouchez O."/>
            <person name="Lampietro C."/>
            <person name="Lopez Roques C."/>
            <person name="Donnadieu C."/>
            <person name="Postlethwait J."/>
            <person name="Bobe J."/>
            <person name="Dillon D."/>
            <person name="Chandos A."/>
            <person name="von Hippel F."/>
            <person name="Guiguen Y."/>
        </authorList>
    </citation>
    <scope>NUCLEOTIDE SEQUENCE</scope>
    <source>
        <strain evidence="1">YG-Jan2019</strain>
    </source>
</reference>
<evidence type="ECO:0000313" key="2">
    <source>
        <dbReference type="Proteomes" id="UP001157502"/>
    </source>
</evidence>
<evidence type="ECO:0000313" key="1">
    <source>
        <dbReference type="EMBL" id="KAJ7991692.1"/>
    </source>
</evidence>
<protein>
    <submittedName>
        <fullName evidence="1">Uncharacterized protein</fullName>
    </submittedName>
</protein>
<comment type="caution">
    <text evidence="1">The sequence shown here is derived from an EMBL/GenBank/DDBJ whole genome shotgun (WGS) entry which is preliminary data.</text>
</comment>
<sequence>MSAEMITGYSDEEQIRQIFHQCNKSEGDLGDFNFTIGGQDDTIYKGNKDQAEDWENAYLPNSVELEVLGVVENLPFPTECGELVIMLCEDHQLYAYDGEDMHLVAKSLMDLFDSELQYPGIKSYYYGERFKKNMSSKEWKELKPEHHEDKEHRALIKSREKEFLELISKLDLLDPRQNKSLNMSSPDSNTSGSSMDLKAPADIKHMNATYQPTRKNNSQKRQSSPSDSPRSSRRIKQEKIQIKNLIEIR</sequence>
<dbReference type="Proteomes" id="UP001157502">
    <property type="component" value="Chromosome 26"/>
</dbReference>
<accession>A0ACC2FK30</accession>
<dbReference type="EMBL" id="CM055753">
    <property type="protein sequence ID" value="KAJ7991692.1"/>
    <property type="molecule type" value="Genomic_DNA"/>
</dbReference>
<organism evidence="1 2">
    <name type="scientific">Dallia pectoralis</name>
    <name type="common">Alaska blackfish</name>
    <dbReference type="NCBI Taxonomy" id="75939"/>
    <lineage>
        <taxon>Eukaryota</taxon>
        <taxon>Metazoa</taxon>
        <taxon>Chordata</taxon>
        <taxon>Craniata</taxon>
        <taxon>Vertebrata</taxon>
        <taxon>Euteleostomi</taxon>
        <taxon>Actinopterygii</taxon>
        <taxon>Neopterygii</taxon>
        <taxon>Teleostei</taxon>
        <taxon>Protacanthopterygii</taxon>
        <taxon>Esociformes</taxon>
        <taxon>Umbridae</taxon>
        <taxon>Dallia</taxon>
    </lineage>
</organism>
<name>A0ACC2FK30_DALPE</name>
<keyword evidence="2" id="KW-1185">Reference proteome</keyword>
<gene>
    <name evidence="1" type="ORF">DPEC_G00286520</name>
</gene>
<proteinExistence type="predicted"/>